<keyword evidence="1" id="KW-0812">Transmembrane</keyword>
<keyword evidence="2" id="KW-0732">Signal</keyword>
<dbReference type="Proteomes" id="UP001156666">
    <property type="component" value="Unassembled WGS sequence"/>
</dbReference>
<dbReference type="RefSeq" id="WP_235291421.1">
    <property type="nucleotide sequence ID" value="NZ_BSOH01000014.1"/>
</dbReference>
<keyword evidence="1" id="KW-1133">Transmembrane helix</keyword>
<dbReference type="AlphaFoldDB" id="A0AA37WEU3"/>
<organism evidence="3 4">
    <name type="scientific">Portibacter lacus</name>
    <dbReference type="NCBI Taxonomy" id="1099794"/>
    <lineage>
        <taxon>Bacteria</taxon>
        <taxon>Pseudomonadati</taxon>
        <taxon>Bacteroidota</taxon>
        <taxon>Saprospiria</taxon>
        <taxon>Saprospirales</taxon>
        <taxon>Haliscomenobacteraceae</taxon>
        <taxon>Portibacter</taxon>
    </lineage>
</organism>
<name>A0AA37WEU3_9BACT</name>
<reference evidence="3" key="2">
    <citation type="submission" date="2023-01" db="EMBL/GenBank/DDBJ databases">
        <title>Draft genome sequence of Portibacter lacus strain NBRC 108769.</title>
        <authorList>
            <person name="Sun Q."/>
            <person name="Mori K."/>
        </authorList>
    </citation>
    <scope>NUCLEOTIDE SEQUENCE</scope>
    <source>
        <strain evidence="3">NBRC 108769</strain>
    </source>
</reference>
<feature type="chain" id="PRO_5041454232" evidence="2">
    <location>
        <begin position="22"/>
        <end position="163"/>
    </location>
</feature>
<protein>
    <submittedName>
        <fullName evidence="3">Uncharacterized protein</fullName>
    </submittedName>
</protein>
<feature type="transmembrane region" description="Helical" evidence="1">
    <location>
        <begin position="69"/>
        <end position="90"/>
    </location>
</feature>
<accession>A0AA37WEU3</accession>
<evidence type="ECO:0000313" key="3">
    <source>
        <dbReference type="EMBL" id="GLR17742.1"/>
    </source>
</evidence>
<feature type="transmembrane region" description="Helical" evidence="1">
    <location>
        <begin position="97"/>
        <end position="115"/>
    </location>
</feature>
<sequence>MKKIILSLAFILVSLSQSSLLATNPISVEAFTEMQLAKDDIHGERLWVKAKTWLVKKWLKIGKKDSANGLSNLSVILGLASLAALITFFAGGTALELLLTFATLAALIGIIMSIIVLQKTKKDKSSYKKERRKAWWGLVLSSVTILSLLVVFALIILVLLAFF</sequence>
<dbReference type="EMBL" id="BSOH01000014">
    <property type="protein sequence ID" value="GLR17742.1"/>
    <property type="molecule type" value="Genomic_DNA"/>
</dbReference>
<feature type="signal peptide" evidence="2">
    <location>
        <begin position="1"/>
        <end position="21"/>
    </location>
</feature>
<proteinExistence type="predicted"/>
<comment type="caution">
    <text evidence="3">The sequence shown here is derived from an EMBL/GenBank/DDBJ whole genome shotgun (WGS) entry which is preliminary data.</text>
</comment>
<keyword evidence="4" id="KW-1185">Reference proteome</keyword>
<keyword evidence="1" id="KW-0472">Membrane</keyword>
<feature type="transmembrane region" description="Helical" evidence="1">
    <location>
        <begin position="135"/>
        <end position="162"/>
    </location>
</feature>
<evidence type="ECO:0000313" key="4">
    <source>
        <dbReference type="Proteomes" id="UP001156666"/>
    </source>
</evidence>
<evidence type="ECO:0000256" key="2">
    <source>
        <dbReference type="SAM" id="SignalP"/>
    </source>
</evidence>
<evidence type="ECO:0000256" key="1">
    <source>
        <dbReference type="SAM" id="Phobius"/>
    </source>
</evidence>
<reference evidence="3" key="1">
    <citation type="journal article" date="2014" name="Int. J. Syst. Evol. Microbiol.">
        <title>Complete genome sequence of Corynebacterium casei LMG S-19264T (=DSM 44701T), isolated from a smear-ripened cheese.</title>
        <authorList>
            <consortium name="US DOE Joint Genome Institute (JGI-PGF)"/>
            <person name="Walter F."/>
            <person name="Albersmeier A."/>
            <person name="Kalinowski J."/>
            <person name="Ruckert C."/>
        </authorList>
    </citation>
    <scope>NUCLEOTIDE SEQUENCE</scope>
    <source>
        <strain evidence="3">NBRC 108769</strain>
    </source>
</reference>
<gene>
    <name evidence="3" type="ORF">GCM10007940_23570</name>
</gene>